<feature type="domain" description="Response regulatory" evidence="3">
    <location>
        <begin position="41"/>
        <end position="165"/>
    </location>
</feature>
<accession>A0A6M4A5R6</accession>
<dbReference type="SMART" id="SM00448">
    <property type="entry name" value="REC"/>
    <property type="match status" value="1"/>
</dbReference>
<dbReference type="Proteomes" id="UP000274350">
    <property type="component" value="Chromosome"/>
</dbReference>
<name>A0A6M4A5R6_9BURK</name>
<dbReference type="SUPFAM" id="SSF52172">
    <property type="entry name" value="CheY-like"/>
    <property type="match status" value="1"/>
</dbReference>
<organism evidence="4 5">
    <name type="scientific">Undibacterium piscinae</name>
    <dbReference type="NCBI Taxonomy" id="2495591"/>
    <lineage>
        <taxon>Bacteria</taxon>
        <taxon>Pseudomonadati</taxon>
        <taxon>Pseudomonadota</taxon>
        <taxon>Betaproteobacteria</taxon>
        <taxon>Burkholderiales</taxon>
        <taxon>Oxalobacteraceae</taxon>
        <taxon>Undibacterium</taxon>
    </lineage>
</organism>
<feature type="coiled-coil region" evidence="2">
    <location>
        <begin position="175"/>
        <end position="202"/>
    </location>
</feature>
<dbReference type="AlphaFoldDB" id="A0A6M4A5R6"/>
<sequence length="305" mass="34000">MNSDPHIESNTSQEQDEWLIDDDGLLPALVSESAPELAPWRILIVDDDVDVHVVTKFSLRNVTYKGRPLMFLHAYSGKEGLNTLRTTPDIALVLLDVVMETDSAGLILARQIRGELDNQVVRVVLRTGQSGQAMEQSVIVDYDINDYRTKSDLTTQKLFTTVISSLRAYDSLLCAANSQQALKNAQSKIRELRLALDQHSLLTVTAKDGRITYVNDRFCNWSQYVADELLGQEHGMLLPSDQRKMFTQEVWISVKQGLSWQGQLPVCTKAGTPHKMAVSIIPSFDASGTPCSYLAIYSGLTTNHE</sequence>
<evidence type="ECO:0000256" key="1">
    <source>
        <dbReference type="PROSITE-ProRule" id="PRU00169"/>
    </source>
</evidence>
<keyword evidence="5" id="KW-1185">Reference proteome</keyword>
<evidence type="ECO:0000313" key="4">
    <source>
        <dbReference type="EMBL" id="QJQ06268.1"/>
    </source>
</evidence>
<dbReference type="Gene3D" id="3.40.50.2300">
    <property type="match status" value="1"/>
</dbReference>
<dbReference type="SUPFAM" id="SSF55785">
    <property type="entry name" value="PYP-like sensor domain (PAS domain)"/>
    <property type="match status" value="1"/>
</dbReference>
<dbReference type="PROSITE" id="PS50110">
    <property type="entry name" value="RESPONSE_REGULATORY"/>
    <property type="match status" value="1"/>
</dbReference>
<feature type="modified residue" description="4-aspartylphosphate" evidence="1">
    <location>
        <position position="96"/>
    </location>
</feature>
<dbReference type="KEGG" id="upi:EJG51_010850"/>
<dbReference type="CDD" id="cd00130">
    <property type="entry name" value="PAS"/>
    <property type="match status" value="1"/>
</dbReference>
<evidence type="ECO:0000259" key="3">
    <source>
        <dbReference type="PROSITE" id="PS50110"/>
    </source>
</evidence>
<dbReference type="NCBIfam" id="TIGR00229">
    <property type="entry name" value="sensory_box"/>
    <property type="match status" value="1"/>
</dbReference>
<dbReference type="InterPro" id="IPR011006">
    <property type="entry name" value="CheY-like_superfamily"/>
</dbReference>
<keyword evidence="2" id="KW-0175">Coiled coil</keyword>
<protein>
    <submittedName>
        <fullName evidence="4">PAS domain-containing protein</fullName>
    </submittedName>
</protein>
<proteinExistence type="predicted"/>
<dbReference type="SMART" id="SM00091">
    <property type="entry name" value="PAS"/>
    <property type="match status" value="1"/>
</dbReference>
<dbReference type="EMBL" id="CP051152">
    <property type="protein sequence ID" value="QJQ06268.1"/>
    <property type="molecule type" value="Genomic_DNA"/>
</dbReference>
<dbReference type="OrthoDB" id="9787688at2"/>
<keyword evidence="1" id="KW-0597">Phosphoprotein</keyword>
<reference evidence="4 5" key="1">
    <citation type="journal article" date="2019" name="Int. J. Syst. Evol. Microbiol.">
        <title>Undibacterium piscinae sp. nov., isolated from Korean shiner intestine.</title>
        <authorList>
            <person name="Lee S.Y."/>
            <person name="Kang W."/>
            <person name="Kim P.S."/>
            <person name="Kim H.S."/>
            <person name="Sung H."/>
            <person name="Shin N.R."/>
            <person name="Whon T.W."/>
            <person name="Yun J.H."/>
            <person name="Lee J.Y."/>
            <person name="Lee J.Y."/>
            <person name="Jung M.J."/>
            <person name="Jeong Y.S."/>
            <person name="Tak E.J."/>
            <person name="Han J.E."/>
            <person name="Hyun D.W."/>
            <person name="Kang M.S."/>
            <person name="Lee K.E."/>
            <person name="Lee B.H."/>
            <person name="Bae J.W."/>
        </authorList>
    </citation>
    <scope>NUCLEOTIDE SEQUENCE [LARGE SCALE GENOMIC DNA]</scope>
    <source>
        <strain evidence="4 5">S11R28</strain>
    </source>
</reference>
<dbReference type="InterPro" id="IPR001789">
    <property type="entry name" value="Sig_transdc_resp-reg_receiver"/>
</dbReference>
<dbReference type="InterPro" id="IPR000014">
    <property type="entry name" value="PAS"/>
</dbReference>
<dbReference type="InterPro" id="IPR035965">
    <property type="entry name" value="PAS-like_dom_sf"/>
</dbReference>
<evidence type="ECO:0000313" key="5">
    <source>
        <dbReference type="Proteomes" id="UP000274350"/>
    </source>
</evidence>
<dbReference type="Gene3D" id="3.30.450.20">
    <property type="entry name" value="PAS domain"/>
    <property type="match status" value="1"/>
</dbReference>
<dbReference type="Pfam" id="PF13426">
    <property type="entry name" value="PAS_9"/>
    <property type="match status" value="1"/>
</dbReference>
<evidence type="ECO:0000256" key="2">
    <source>
        <dbReference type="SAM" id="Coils"/>
    </source>
</evidence>
<gene>
    <name evidence="4" type="ORF">EJG51_010850</name>
</gene>
<dbReference type="GO" id="GO:0000160">
    <property type="term" value="P:phosphorelay signal transduction system"/>
    <property type="evidence" value="ECO:0007669"/>
    <property type="project" value="InterPro"/>
</dbReference>